<accession>A0AAE7C0T1</accession>
<proteinExistence type="predicted"/>
<reference evidence="1" key="1">
    <citation type="journal article" date="2020" name="Antimicrob. Agents Chemother.">
        <title>The novel macrolide resistance genes mef(D), msr(F) and msr(H) are present on resistance islands in Macrococcus canis, Macrococcus caseolyticus and Staphylococcus aureus.</title>
        <authorList>
            <person name="Schwendener S."/>
            <person name="Dona V."/>
            <person name="Perreten V."/>
        </authorList>
    </citation>
    <scope>NUCLEOTIDE SEQUENCE</scope>
    <source>
        <strain evidence="1">Epi0076A</strain>
    </source>
</reference>
<evidence type="ECO:0000313" key="2">
    <source>
        <dbReference type="Proteomes" id="UP000501122"/>
    </source>
</evidence>
<organism evidence="1 2">
    <name type="scientific">Macrococcoides canis</name>
    <dbReference type="NCBI Taxonomy" id="1855823"/>
    <lineage>
        <taxon>Bacteria</taxon>
        <taxon>Bacillati</taxon>
        <taxon>Bacillota</taxon>
        <taxon>Bacilli</taxon>
        <taxon>Bacillales</taxon>
        <taxon>Staphylococcaceae</taxon>
        <taxon>Macrococcoides</taxon>
    </lineage>
</organism>
<dbReference type="EMBL" id="CP047363">
    <property type="protein sequence ID" value="QIH79138.1"/>
    <property type="molecule type" value="Genomic_DNA"/>
</dbReference>
<dbReference type="Proteomes" id="UP000501122">
    <property type="component" value="Chromosome"/>
</dbReference>
<evidence type="ECO:0000313" key="1">
    <source>
        <dbReference type="EMBL" id="QIH79138.1"/>
    </source>
</evidence>
<dbReference type="AlphaFoldDB" id="A0AAE7C0T1"/>
<gene>
    <name evidence="1" type="ORF">GTN30_10840</name>
</gene>
<dbReference type="RefSeq" id="WP_164953850.1">
    <property type="nucleotide sequence ID" value="NZ_CP047363.1"/>
</dbReference>
<protein>
    <submittedName>
        <fullName evidence="1">Uncharacterized protein</fullName>
    </submittedName>
</protein>
<sequence length="125" mass="14431">MLSVNMANIKKFFDSDVSTKQISEYSNLAYTTTDNLRKGLTDLDSATFRTLVKLSNGYEKYINNISNDKSLDSIKRHVEVSIRMNDIDGNVLSDEYIKKFYDYADGKLSKAEFNEYVTYKLQTSY</sequence>
<name>A0AAE7C0T1_9STAP</name>